<name>A0A1L7WBB9_FUSPR</name>
<evidence type="ECO:0000313" key="3">
    <source>
        <dbReference type="Proteomes" id="UP000183971"/>
    </source>
</evidence>
<dbReference type="VEuPathDB" id="FungiDB:FPRO_16122"/>
<sequence>MSDDPKDKPPSSTSEPSDKDKQKEKGDSSKENPPACDDDGKGRSEDVIDSLPGHKDVVVFK</sequence>
<feature type="compositionally biased region" description="Basic and acidic residues" evidence="1">
    <location>
        <begin position="38"/>
        <end position="61"/>
    </location>
</feature>
<evidence type="ECO:0000313" key="2">
    <source>
        <dbReference type="EMBL" id="CZR49917.1"/>
    </source>
</evidence>
<gene>
    <name evidence="2" type="ORF">FPRO_16122</name>
</gene>
<protein>
    <submittedName>
        <fullName evidence="2">Uncharacterized protein</fullName>
    </submittedName>
</protein>
<feature type="region of interest" description="Disordered" evidence="1">
    <location>
        <begin position="1"/>
        <end position="61"/>
    </location>
</feature>
<feature type="compositionally biased region" description="Basic and acidic residues" evidence="1">
    <location>
        <begin position="16"/>
        <end position="30"/>
    </location>
</feature>
<accession>A0A1L7WBB9</accession>
<comment type="caution">
    <text evidence="2">The sequence shown here is derived from an EMBL/GenBank/DDBJ whole genome shotgun (WGS) entry which is preliminary data.</text>
</comment>
<keyword evidence="3" id="KW-1185">Reference proteome</keyword>
<evidence type="ECO:0000256" key="1">
    <source>
        <dbReference type="SAM" id="MobiDB-lite"/>
    </source>
</evidence>
<dbReference type="EMBL" id="FJOF01000021">
    <property type="protein sequence ID" value="CZR49917.1"/>
    <property type="molecule type" value="Genomic_DNA"/>
</dbReference>
<dbReference type="RefSeq" id="XP_031090411.1">
    <property type="nucleotide sequence ID" value="XM_031225231.1"/>
</dbReference>
<dbReference type="AlphaFoldDB" id="A0A1L7WBB9"/>
<proteinExistence type="predicted"/>
<organism evidence="2 3">
    <name type="scientific">Fusarium proliferatum (strain ET1)</name>
    <name type="common">Orchid endophyte fungus</name>
    <dbReference type="NCBI Taxonomy" id="1227346"/>
    <lineage>
        <taxon>Eukaryota</taxon>
        <taxon>Fungi</taxon>
        <taxon>Dikarya</taxon>
        <taxon>Ascomycota</taxon>
        <taxon>Pezizomycotina</taxon>
        <taxon>Sordariomycetes</taxon>
        <taxon>Hypocreomycetidae</taxon>
        <taxon>Hypocreales</taxon>
        <taxon>Nectriaceae</taxon>
        <taxon>Fusarium</taxon>
        <taxon>Fusarium fujikuroi species complex</taxon>
    </lineage>
</organism>
<reference evidence="3" key="1">
    <citation type="journal article" date="2016" name="Genome Biol. Evol.">
        <title>Comparative 'omics' of the Fusarium fujikuroi species complex highlights differences in genetic potential and metabolite synthesis.</title>
        <authorList>
            <person name="Niehaus E.-M."/>
            <person name="Muensterkoetter M."/>
            <person name="Proctor R.H."/>
            <person name="Brown D.W."/>
            <person name="Sharon A."/>
            <person name="Idan Y."/>
            <person name="Oren-Young L."/>
            <person name="Sieber C.M."/>
            <person name="Novak O."/>
            <person name="Pencik A."/>
            <person name="Tarkowska D."/>
            <person name="Hromadova K."/>
            <person name="Freeman S."/>
            <person name="Maymon M."/>
            <person name="Elazar M."/>
            <person name="Youssef S.A."/>
            <person name="El-Shabrawy E.S.M."/>
            <person name="Shalaby A.B.A."/>
            <person name="Houterman P."/>
            <person name="Brock N.L."/>
            <person name="Burkhardt I."/>
            <person name="Tsavkelova E.A."/>
            <person name="Dickschat J.S."/>
            <person name="Galuszka P."/>
            <person name="Gueldener U."/>
            <person name="Tudzynski B."/>
        </authorList>
    </citation>
    <scope>NUCLEOTIDE SEQUENCE [LARGE SCALE GENOMIC DNA]</scope>
    <source>
        <strain evidence="3">ET1</strain>
    </source>
</reference>
<dbReference type="GeneID" id="42060977"/>
<dbReference type="Proteomes" id="UP000183971">
    <property type="component" value="Unassembled WGS sequence"/>
</dbReference>